<accession>A0A067BMD1</accession>
<dbReference type="OrthoDB" id="64104at2759"/>
<proteinExistence type="predicted"/>
<evidence type="ECO:0000313" key="1">
    <source>
        <dbReference type="EMBL" id="KDO19629.1"/>
    </source>
</evidence>
<protein>
    <submittedName>
        <fullName evidence="1">Uncharacterized protein</fullName>
    </submittedName>
</protein>
<gene>
    <name evidence="1" type="ORF">SPRG_14305</name>
</gene>
<dbReference type="RefSeq" id="XP_012209677.1">
    <property type="nucleotide sequence ID" value="XM_012354287.1"/>
</dbReference>
<dbReference type="EMBL" id="KK583341">
    <property type="protein sequence ID" value="KDO19629.1"/>
    <property type="molecule type" value="Genomic_DNA"/>
</dbReference>
<dbReference type="AlphaFoldDB" id="A0A067BMD1"/>
<organism evidence="1 2">
    <name type="scientific">Saprolegnia parasitica (strain CBS 223.65)</name>
    <dbReference type="NCBI Taxonomy" id="695850"/>
    <lineage>
        <taxon>Eukaryota</taxon>
        <taxon>Sar</taxon>
        <taxon>Stramenopiles</taxon>
        <taxon>Oomycota</taxon>
        <taxon>Saprolegniomycetes</taxon>
        <taxon>Saprolegniales</taxon>
        <taxon>Saprolegniaceae</taxon>
        <taxon>Saprolegnia</taxon>
    </lineage>
</organism>
<sequence>MSAIRWNPWGVNYAGKEIEQMQFVHRVYLEAMGIEAIDLPPTLQMNATFTAPLYVPTKASFDEHTFVRQMQGVVGLLRQPAEEIISCICGYQKERADRFQFGSAYMNDPRTLLLEEIKEWAMSRLAPASCTTESIERDVEKRKNYITQLQTI</sequence>
<evidence type="ECO:0000313" key="2">
    <source>
        <dbReference type="Proteomes" id="UP000030745"/>
    </source>
</evidence>
<dbReference type="KEGG" id="spar:SPRG_14305"/>
<dbReference type="VEuPathDB" id="FungiDB:SPRG_14305"/>
<keyword evidence="2" id="KW-1185">Reference proteome</keyword>
<name>A0A067BMD1_SAPPC</name>
<dbReference type="Proteomes" id="UP000030745">
    <property type="component" value="Unassembled WGS sequence"/>
</dbReference>
<reference evidence="1 2" key="1">
    <citation type="journal article" date="2013" name="PLoS Genet.">
        <title>Distinctive expansion of potential virulence genes in the genome of the oomycete fish pathogen Saprolegnia parasitica.</title>
        <authorList>
            <person name="Jiang R.H."/>
            <person name="de Bruijn I."/>
            <person name="Haas B.J."/>
            <person name="Belmonte R."/>
            <person name="Lobach L."/>
            <person name="Christie J."/>
            <person name="van den Ackerveken G."/>
            <person name="Bottin A."/>
            <person name="Bulone V."/>
            <person name="Diaz-Moreno S.M."/>
            <person name="Dumas B."/>
            <person name="Fan L."/>
            <person name="Gaulin E."/>
            <person name="Govers F."/>
            <person name="Grenville-Briggs L.J."/>
            <person name="Horner N.R."/>
            <person name="Levin J.Z."/>
            <person name="Mammella M."/>
            <person name="Meijer H.J."/>
            <person name="Morris P."/>
            <person name="Nusbaum C."/>
            <person name="Oome S."/>
            <person name="Phillips A.J."/>
            <person name="van Rooyen D."/>
            <person name="Rzeszutek E."/>
            <person name="Saraiva M."/>
            <person name="Secombes C.J."/>
            <person name="Seidl M.F."/>
            <person name="Snel B."/>
            <person name="Stassen J.H."/>
            <person name="Sykes S."/>
            <person name="Tripathy S."/>
            <person name="van den Berg H."/>
            <person name="Vega-Arreguin J.C."/>
            <person name="Wawra S."/>
            <person name="Young S.K."/>
            <person name="Zeng Q."/>
            <person name="Dieguez-Uribeondo J."/>
            <person name="Russ C."/>
            <person name="Tyler B.M."/>
            <person name="van West P."/>
        </authorList>
    </citation>
    <scope>NUCLEOTIDE SEQUENCE [LARGE SCALE GENOMIC DNA]</scope>
    <source>
        <strain evidence="1 2">CBS 223.65</strain>
    </source>
</reference>
<dbReference type="GeneID" id="24136114"/>